<accession>A0A8T1GSN6</accession>
<organism evidence="1 2">
    <name type="scientific">Phytophthora cactorum</name>
    <dbReference type="NCBI Taxonomy" id="29920"/>
    <lineage>
        <taxon>Eukaryota</taxon>
        <taxon>Sar</taxon>
        <taxon>Stramenopiles</taxon>
        <taxon>Oomycota</taxon>
        <taxon>Peronosporomycetes</taxon>
        <taxon>Peronosporales</taxon>
        <taxon>Peronosporaceae</taxon>
        <taxon>Phytophthora</taxon>
    </lineage>
</organism>
<comment type="caution">
    <text evidence="1">The sequence shown here is derived from an EMBL/GenBank/DDBJ whole genome shotgun (WGS) entry which is preliminary data.</text>
</comment>
<gene>
    <name evidence="1" type="ORF">PC129_g25520</name>
</gene>
<dbReference type="AlphaFoldDB" id="A0A8T1GSN6"/>
<protein>
    <submittedName>
        <fullName evidence="1">Uncharacterized protein</fullName>
    </submittedName>
</protein>
<dbReference type="Proteomes" id="UP000760860">
    <property type="component" value="Unassembled WGS sequence"/>
</dbReference>
<proteinExistence type="predicted"/>
<dbReference type="EMBL" id="RCMV01006412">
    <property type="protein sequence ID" value="KAG3177449.1"/>
    <property type="molecule type" value="Genomic_DNA"/>
</dbReference>
<evidence type="ECO:0000313" key="2">
    <source>
        <dbReference type="Proteomes" id="UP000760860"/>
    </source>
</evidence>
<feature type="non-terminal residue" evidence="1">
    <location>
        <position position="1"/>
    </location>
</feature>
<reference evidence="1" key="1">
    <citation type="submission" date="2018-05" db="EMBL/GenBank/DDBJ databases">
        <title>Effector identification in a new, highly contiguous assembly of the strawberry crown rot pathogen Phytophthora cactorum.</title>
        <authorList>
            <person name="Armitage A.D."/>
            <person name="Nellist C.F."/>
            <person name="Bates H."/>
            <person name="Vickerstaff R.J."/>
            <person name="Harrison R.J."/>
        </authorList>
    </citation>
    <scope>NUCLEOTIDE SEQUENCE</scope>
    <source>
        <strain evidence="1">P421</strain>
    </source>
</reference>
<evidence type="ECO:0000313" key="1">
    <source>
        <dbReference type="EMBL" id="KAG3177449.1"/>
    </source>
</evidence>
<name>A0A8T1GSN6_9STRA</name>
<sequence length="58" mass="6439">ANSKISCRVLLTVESVVGDLEEMPPSSLSSRSPFFILFELNEIGVYVIARVKAARRKN</sequence>